<feature type="transmembrane region" description="Helical" evidence="10">
    <location>
        <begin position="85"/>
        <end position="112"/>
    </location>
</feature>
<evidence type="ECO:0000313" key="11">
    <source>
        <dbReference type="EMBL" id="GAP14930.1"/>
    </source>
</evidence>
<name>A0A0S7BL46_9CHLR</name>
<dbReference type="GO" id="GO:0005886">
    <property type="term" value="C:plasma membrane"/>
    <property type="evidence" value="ECO:0007669"/>
    <property type="project" value="UniProtKB-SubCell"/>
</dbReference>
<evidence type="ECO:0000256" key="2">
    <source>
        <dbReference type="ARBA" id="ARBA00022448"/>
    </source>
</evidence>
<keyword evidence="2" id="KW-0813">Transport</keyword>
<evidence type="ECO:0000256" key="7">
    <source>
        <dbReference type="ARBA" id="ARBA00023136"/>
    </source>
</evidence>
<evidence type="ECO:0000313" key="12">
    <source>
        <dbReference type="Proteomes" id="UP000055060"/>
    </source>
</evidence>
<keyword evidence="3" id="KW-1003">Cell membrane</keyword>
<feature type="transmembrane region" description="Helical" evidence="10">
    <location>
        <begin position="211"/>
        <end position="233"/>
    </location>
</feature>
<keyword evidence="4" id="KW-0997">Cell inner membrane</keyword>
<feature type="transmembrane region" description="Helical" evidence="10">
    <location>
        <begin position="271"/>
        <end position="293"/>
    </location>
</feature>
<dbReference type="RefSeq" id="WP_236709978.1">
    <property type="nucleotide sequence ID" value="NZ_DF967972.1"/>
</dbReference>
<proteinExistence type="inferred from homology"/>
<dbReference type="InterPro" id="IPR024002">
    <property type="entry name" value="For/NO2_transpt_CS"/>
</dbReference>
<evidence type="ECO:0000256" key="10">
    <source>
        <dbReference type="SAM" id="Phobius"/>
    </source>
</evidence>
<feature type="transmembrane region" description="Helical" evidence="10">
    <location>
        <begin position="175"/>
        <end position="199"/>
    </location>
</feature>
<evidence type="ECO:0000256" key="1">
    <source>
        <dbReference type="ARBA" id="ARBA00004429"/>
    </source>
</evidence>
<keyword evidence="12" id="KW-1185">Reference proteome</keyword>
<dbReference type="EMBL" id="DF967972">
    <property type="protein sequence ID" value="GAP14930.1"/>
    <property type="molecule type" value="Genomic_DNA"/>
</dbReference>
<keyword evidence="7 10" id="KW-0472">Membrane</keyword>
<dbReference type="PROSITE" id="PS01005">
    <property type="entry name" value="FORMATE_NITRITE_TP_1"/>
    <property type="match status" value="1"/>
</dbReference>
<protein>
    <submittedName>
        <fullName evidence="11">Formate/nitrite transporter</fullName>
    </submittedName>
</protein>
<keyword evidence="5 10" id="KW-0812">Transmembrane</keyword>
<evidence type="ECO:0000256" key="5">
    <source>
        <dbReference type="ARBA" id="ARBA00022692"/>
    </source>
</evidence>
<dbReference type="Pfam" id="PF01226">
    <property type="entry name" value="Form_Nir_trans"/>
    <property type="match status" value="1"/>
</dbReference>
<dbReference type="STRING" id="360412.LARV_02710"/>
<keyword evidence="6 10" id="KW-1133">Transmembrane helix</keyword>
<comment type="similarity">
    <text evidence="9">Belongs to the FNT transporter (TC 1.A.16) family.</text>
</comment>
<feature type="transmembrane region" description="Helical" evidence="10">
    <location>
        <begin position="132"/>
        <end position="155"/>
    </location>
</feature>
<evidence type="ECO:0000256" key="3">
    <source>
        <dbReference type="ARBA" id="ARBA00022475"/>
    </source>
</evidence>
<evidence type="ECO:0000256" key="9">
    <source>
        <dbReference type="ARBA" id="ARBA00049660"/>
    </source>
</evidence>
<dbReference type="InterPro" id="IPR023271">
    <property type="entry name" value="Aquaporin-like"/>
</dbReference>
<sequence>MTSMNGEFSIDALLPSDMAQKAETIGVKKANLAASKLFVLAILAGAFIALGAIFSNTVSAGSISIKGGPDLFSATAALPYGLTRLLAGIAFSLGLILVVVGGAELFTGNNLIIMAFMSRKITLKQLLRNWGIVYLGNFVGSILTALIMVATNQYLQGNGAIGLAALNTANAKAGVSFFPALASGIMCNTLVCLAVWLTYSARSTTDKIMAIIPPITAFVAAGFEHCVANMYFIPVGLFIKNWGSASFFETIGKTAADFANLTWGNFFIKNLLPVTIGNIIGGAIMVGGVYWFVYLRNDHKSQVSTNGKELS</sequence>
<comment type="subcellular location">
    <subcellularLocation>
        <location evidence="1">Cell inner membrane</location>
        <topology evidence="1">Multi-pass membrane protein</topology>
    </subcellularLocation>
</comment>
<dbReference type="GO" id="GO:0015499">
    <property type="term" value="F:formate transmembrane transporter activity"/>
    <property type="evidence" value="ECO:0007669"/>
    <property type="project" value="TreeGrafter"/>
</dbReference>
<evidence type="ECO:0000256" key="8">
    <source>
        <dbReference type="ARBA" id="ARBA00035914"/>
    </source>
</evidence>
<dbReference type="AlphaFoldDB" id="A0A0S7BL46"/>
<dbReference type="PANTHER" id="PTHR30520">
    <property type="entry name" value="FORMATE TRANSPORTER-RELATED"/>
    <property type="match status" value="1"/>
</dbReference>
<dbReference type="Gene3D" id="1.20.1080.10">
    <property type="entry name" value="Glycerol uptake facilitator protein"/>
    <property type="match status" value="1"/>
</dbReference>
<feature type="transmembrane region" description="Helical" evidence="10">
    <location>
        <begin position="37"/>
        <end position="65"/>
    </location>
</feature>
<dbReference type="InterPro" id="IPR000292">
    <property type="entry name" value="For/NO2_transpt"/>
</dbReference>
<dbReference type="Proteomes" id="UP000055060">
    <property type="component" value="Unassembled WGS sequence"/>
</dbReference>
<evidence type="ECO:0000256" key="4">
    <source>
        <dbReference type="ARBA" id="ARBA00022519"/>
    </source>
</evidence>
<reference evidence="11" key="1">
    <citation type="submission" date="2015-07" db="EMBL/GenBank/DDBJ databases">
        <title>Draft Genome Sequences of Anaerolinea thermolimosa IMO-1, Bellilinea caldifistulae GOMI-1, Leptolinea tardivitalis YMTK-2, Levilinea saccharolytica KIBI-1,Longilinea arvoryzae KOME-1, Previously Described as Members of the Anaerolineaceae (Chloroflexi).</title>
        <authorList>
            <person name="Sekiguchi Y."/>
            <person name="Ohashi A."/>
            <person name="Matsuura N."/>
            <person name="Tourlousse M.D."/>
        </authorList>
    </citation>
    <scope>NUCLEOTIDE SEQUENCE [LARGE SCALE GENOMIC DNA]</scope>
    <source>
        <strain evidence="11">KOME-1</strain>
    </source>
</reference>
<gene>
    <name evidence="11" type="ORF">LARV_02710</name>
</gene>
<dbReference type="NCBIfam" id="TIGR00790">
    <property type="entry name" value="fnt"/>
    <property type="match status" value="1"/>
</dbReference>
<comment type="catalytic activity">
    <reaction evidence="8">
        <text>formate(in) = formate(out)</text>
        <dbReference type="Rhea" id="RHEA:29679"/>
        <dbReference type="ChEBI" id="CHEBI:15740"/>
    </reaction>
</comment>
<organism evidence="11">
    <name type="scientific">Longilinea arvoryzae</name>
    <dbReference type="NCBI Taxonomy" id="360412"/>
    <lineage>
        <taxon>Bacteria</taxon>
        <taxon>Bacillati</taxon>
        <taxon>Chloroflexota</taxon>
        <taxon>Anaerolineae</taxon>
        <taxon>Anaerolineales</taxon>
        <taxon>Anaerolineaceae</taxon>
        <taxon>Longilinea</taxon>
    </lineage>
</organism>
<dbReference type="PANTHER" id="PTHR30520:SF10">
    <property type="entry name" value="FORMATE CHANNEL FOCA-RELATED"/>
    <property type="match status" value="1"/>
</dbReference>
<evidence type="ECO:0000256" key="6">
    <source>
        <dbReference type="ARBA" id="ARBA00022989"/>
    </source>
</evidence>
<accession>A0A0S7BL46</accession>